<evidence type="ECO:0000313" key="2">
    <source>
        <dbReference type="Proteomes" id="UP001279860"/>
    </source>
</evidence>
<dbReference type="EMBL" id="JAWRCP010000002">
    <property type="protein sequence ID" value="MDW6094018.1"/>
    <property type="molecule type" value="Genomic_DNA"/>
</dbReference>
<protein>
    <submittedName>
        <fullName evidence="1">Uncharacterized protein</fullName>
    </submittedName>
</protein>
<gene>
    <name evidence="1" type="ORF">SBX64_15880</name>
</gene>
<sequence length="69" mass="7441">MSNKNITFAADEITVSGVYVSAKGVPIADILGNVEADDAADHIDNILLLQAIGKEKVIAWLEEQDFKVI</sequence>
<reference evidence="1 2" key="1">
    <citation type="submission" date="2023-11" db="EMBL/GenBank/DDBJ databases">
        <title>Plant-associative lifestyle of Vibrio porteresiae and its evolutionary dynamics.</title>
        <authorList>
            <person name="Rameshkumar N."/>
            <person name="Kirti K."/>
        </authorList>
    </citation>
    <scope>NUCLEOTIDE SEQUENCE [LARGE SCALE GENOMIC DNA]</scope>
    <source>
        <strain evidence="1 2">MSSRF7</strain>
    </source>
</reference>
<dbReference type="RefSeq" id="WP_318585372.1">
    <property type="nucleotide sequence ID" value="NZ_JAWRCP010000002.1"/>
</dbReference>
<accession>A0ABU4IXW8</accession>
<keyword evidence="2" id="KW-1185">Reference proteome</keyword>
<proteinExistence type="predicted"/>
<organism evidence="1 2">
    <name type="scientific">Vibrio rhizosphaerae</name>
    <dbReference type="NCBI Taxonomy" id="398736"/>
    <lineage>
        <taxon>Bacteria</taxon>
        <taxon>Pseudomonadati</taxon>
        <taxon>Pseudomonadota</taxon>
        <taxon>Gammaproteobacteria</taxon>
        <taxon>Vibrionales</taxon>
        <taxon>Vibrionaceae</taxon>
        <taxon>Vibrio</taxon>
    </lineage>
</organism>
<name>A0ABU4IXW8_9VIBR</name>
<evidence type="ECO:0000313" key="1">
    <source>
        <dbReference type="EMBL" id="MDW6094018.1"/>
    </source>
</evidence>
<comment type="caution">
    <text evidence="1">The sequence shown here is derived from an EMBL/GenBank/DDBJ whole genome shotgun (WGS) entry which is preliminary data.</text>
</comment>
<dbReference type="Proteomes" id="UP001279860">
    <property type="component" value="Unassembled WGS sequence"/>
</dbReference>